<evidence type="ECO:0000313" key="2">
    <source>
        <dbReference type="EMBL" id="CAI8587107.1"/>
    </source>
</evidence>
<feature type="transmembrane region" description="Helical" evidence="1">
    <location>
        <begin position="13"/>
        <end position="36"/>
    </location>
</feature>
<dbReference type="Proteomes" id="UP001157006">
    <property type="component" value="Chromosome 1L"/>
</dbReference>
<protein>
    <submittedName>
        <fullName evidence="2">Uncharacterized protein</fullName>
    </submittedName>
</protein>
<sequence>MDLLKTHVFKVDVHKYCFLVALGGCFVLQIVIIEYAKSLADCIHLNATGWAICVLVSSVSWVPKWTLKILSVFFNTNYTSPLDSPQSTPQPLFYLYWGLPVMMLLLFPLGLVKFH</sequence>
<proteinExistence type="predicted"/>
<feature type="transmembrane region" description="Helical" evidence="1">
    <location>
        <begin position="93"/>
        <end position="112"/>
    </location>
</feature>
<reference evidence="2 3" key="1">
    <citation type="submission" date="2023-01" db="EMBL/GenBank/DDBJ databases">
        <authorList>
            <person name="Kreplak J."/>
        </authorList>
    </citation>
    <scope>NUCLEOTIDE SEQUENCE [LARGE SCALE GENOMIC DNA]</scope>
</reference>
<evidence type="ECO:0000313" key="3">
    <source>
        <dbReference type="Proteomes" id="UP001157006"/>
    </source>
</evidence>
<name>A0AAV0YNT7_VICFA</name>
<keyword evidence="1" id="KW-0812">Transmembrane</keyword>
<evidence type="ECO:0000256" key="1">
    <source>
        <dbReference type="SAM" id="Phobius"/>
    </source>
</evidence>
<dbReference type="EMBL" id="OX451736">
    <property type="protein sequence ID" value="CAI8587107.1"/>
    <property type="molecule type" value="Genomic_DNA"/>
</dbReference>
<keyword evidence="1" id="KW-0472">Membrane</keyword>
<gene>
    <name evidence="2" type="ORF">VFH_I284280</name>
</gene>
<dbReference type="AlphaFoldDB" id="A0AAV0YNT7"/>
<accession>A0AAV0YNT7</accession>
<organism evidence="2 3">
    <name type="scientific">Vicia faba</name>
    <name type="common">Broad bean</name>
    <name type="synonym">Faba vulgaris</name>
    <dbReference type="NCBI Taxonomy" id="3906"/>
    <lineage>
        <taxon>Eukaryota</taxon>
        <taxon>Viridiplantae</taxon>
        <taxon>Streptophyta</taxon>
        <taxon>Embryophyta</taxon>
        <taxon>Tracheophyta</taxon>
        <taxon>Spermatophyta</taxon>
        <taxon>Magnoliopsida</taxon>
        <taxon>eudicotyledons</taxon>
        <taxon>Gunneridae</taxon>
        <taxon>Pentapetalae</taxon>
        <taxon>rosids</taxon>
        <taxon>fabids</taxon>
        <taxon>Fabales</taxon>
        <taxon>Fabaceae</taxon>
        <taxon>Papilionoideae</taxon>
        <taxon>50 kb inversion clade</taxon>
        <taxon>NPAAA clade</taxon>
        <taxon>Hologalegina</taxon>
        <taxon>IRL clade</taxon>
        <taxon>Fabeae</taxon>
        <taxon>Vicia</taxon>
    </lineage>
</organism>
<keyword evidence="3" id="KW-1185">Reference proteome</keyword>
<keyword evidence="1" id="KW-1133">Transmembrane helix</keyword>